<dbReference type="RefSeq" id="WP_138239790.1">
    <property type="nucleotide sequence ID" value="NZ_VBRY01000010.1"/>
</dbReference>
<dbReference type="Gene3D" id="3.30.70.120">
    <property type="match status" value="1"/>
</dbReference>
<dbReference type="InterPro" id="IPR011322">
    <property type="entry name" value="N-reg_PII-like_a/b"/>
</dbReference>
<organism evidence="1 2">
    <name type="scientific">Mariprofundus erugo</name>
    <dbReference type="NCBI Taxonomy" id="2528639"/>
    <lineage>
        <taxon>Bacteria</taxon>
        <taxon>Pseudomonadati</taxon>
        <taxon>Pseudomonadota</taxon>
        <taxon>Candidatius Mariprofundia</taxon>
        <taxon>Mariprofundales</taxon>
        <taxon>Mariprofundaceae</taxon>
        <taxon>Mariprofundus</taxon>
    </lineage>
</organism>
<dbReference type="SMART" id="SM00938">
    <property type="entry name" value="P-II"/>
    <property type="match status" value="1"/>
</dbReference>
<dbReference type="EMBL" id="VBRY01000010">
    <property type="protein sequence ID" value="TLS66259.1"/>
    <property type="molecule type" value="Genomic_DNA"/>
</dbReference>
<name>A0A5R9GMR8_9PROT</name>
<dbReference type="Pfam" id="PF00543">
    <property type="entry name" value="P-II"/>
    <property type="match status" value="1"/>
</dbReference>
<sequence>MHFKLIIALVDDANTKEIMRAAREAGATGSTVIGSARGEGLSPKKTFFGLNLESQRDMLMFIVEEHLSREVLEHIAAVGGFDESPGSGLAFQLDVDDAIGLKSQIKSIVDEVEDNL</sequence>
<evidence type="ECO:0000313" key="2">
    <source>
        <dbReference type="Proteomes" id="UP000306585"/>
    </source>
</evidence>
<dbReference type="SUPFAM" id="SSF54913">
    <property type="entry name" value="GlnB-like"/>
    <property type="match status" value="1"/>
</dbReference>
<keyword evidence="2" id="KW-1185">Reference proteome</keyword>
<evidence type="ECO:0000313" key="1">
    <source>
        <dbReference type="EMBL" id="TLS66259.1"/>
    </source>
</evidence>
<dbReference type="GO" id="GO:0006808">
    <property type="term" value="P:regulation of nitrogen utilization"/>
    <property type="evidence" value="ECO:0007669"/>
    <property type="project" value="InterPro"/>
</dbReference>
<dbReference type="Proteomes" id="UP000306585">
    <property type="component" value="Unassembled WGS sequence"/>
</dbReference>
<proteinExistence type="predicted"/>
<dbReference type="OrthoDB" id="9793517at2"/>
<accession>A0A5R9GMR8</accession>
<dbReference type="InterPro" id="IPR002187">
    <property type="entry name" value="N-reg_PII"/>
</dbReference>
<protein>
    <submittedName>
        <fullName evidence="1">P-II family nitrogen regulator</fullName>
    </submittedName>
</protein>
<dbReference type="AlphaFoldDB" id="A0A5R9GMR8"/>
<dbReference type="PROSITE" id="PS51343">
    <property type="entry name" value="PII_GLNB_DOM"/>
    <property type="match status" value="1"/>
</dbReference>
<dbReference type="InterPro" id="IPR015867">
    <property type="entry name" value="N-reg_PII/ATP_PRibTrfase_C"/>
</dbReference>
<comment type="caution">
    <text evidence="1">The sequence shown here is derived from an EMBL/GenBank/DDBJ whole genome shotgun (WGS) entry which is preliminary data.</text>
</comment>
<dbReference type="GO" id="GO:0030234">
    <property type="term" value="F:enzyme regulator activity"/>
    <property type="evidence" value="ECO:0007669"/>
    <property type="project" value="InterPro"/>
</dbReference>
<gene>
    <name evidence="1" type="ORF">FEF65_10600</name>
</gene>
<reference evidence="1 2" key="1">
    <citation type="journal article" date="2019" name="Appl. Environ. Microbiol.">
        <title>Environmental Evidence and Genomic Insight of Iron-oxidizing Bacteria Preference Towards More Corrosion Resistant Stainless Steel at Higher Salinities.</title>
        <authorList>
            <person name="Garrison C.E."/>
            <person name="Price K.A."/>
            <person name="Field E.K."/>
        </authorList>
    </citation>
    <scope>NUCLEOTIDE SEQUENCE [LARGE SCALE GENOMIC DNA]</scope>
    <source>
        <strain evidence="1 2">P3</strain>
    </source>
</reference>